<dbReference type="Gene3D" id="3.40.50.300">
    <property type="entry name" value="P-loop containing nucleotide triphosphate hydrolases"/>
    <property type="match status" value="1"/>
</dbReference>
<name>A0ABX5Q387_9FLAO</name>
<organism evidence="2 3">
    <name type="scientific">Nonlabens dokdonensis</name>
    <dbReference type="NCBI Taxonomy" id="328515"/>
    <lineage>
        <taxon>Bacteria</taxon>
        <taxon>Pseudomonadati</taxon>
        <taxon>Bacteroidota</taxon>
        <taxon>Flavobacteriia</taxon>
        <taxon>Flavobacteriales</taxon>
        <taxon>Flavobacteriaceae</taxon>
        <taxon>Nonlabens</taxon>
    </lineage>
</organism>
<evidence type="ECO:0000259" key="1">
    <source>
        <dbReference type="Pfam" id="PF07693"/>
    </source>
</evidence>
<dbReference type="Proteomes" id="UP000248584">
    <property type="component" value="Unassembled WGS sequence"/>
</dbReference>
<reference evidence="2 3" key="1">
    <citation type="submission" date="2018-06" db="EMBL/GenBank/DDBJ databases">
        <title>Genomic Encyclopedia of Archaeal and Bacterial Type Strains, Phase II (KMG-II): from individual species to whole genera.</title>
        <authorList>
            <person name="Goeker M."/>
        </authorList>
    </citation>
    <scope>NUCLEOTIDE SEQUENCE [LARGE SCALE GENOMIC DNA]</scope>
    <source>
        <strain evidence="2 3">DSM 17205</strain>
    </source>
</reference>
<evidence type="ECO:0000313" key="2">
    <source>
        <dbReference type="EMBL" id="PZX44495.1"/>
    </source>
</evidence>
<protein>
    <submittedName>
        <fullName evidence="2">KAP-like P-loop domain-containing protein</fullName>
    </submittedName>
</protein>
<gene>
    <name evidence="2" type="ORF">LX97_01513</name>
</gene>
<dbReference type="InterPro" id="IPR027417">
    <property type="entry name" value="P-loop_NTPase"/>
</dbReference>
<dbReference type="Pfam" id="PF07693">
    <property type="entry name" value="KAP_NTPase"/>
    <property type="match status" value="1"/>
</dbReference>
<sequence>MKLLSNLPIENLTPENDYLGVIEKGDMIVSLLKSGNIEFEQMKMFALYGNWGSGKSTLMKYMESKLQDDFQTFYFDAWQYENGKDLSFSLLEFMTEKGHDSIQKVSTDLLSYGKKVLIGALKGSHPIASGVISEIKSSKEESFHYKIQQFKRKFREFEEAIFQQENGEKKTNIVFIDDLDRCEPEKVLDLLSEIKLFFTYGERTIFFFGVDEKAVQVAIKTKYRDVVKSNEYLEKVFDLDFQMPSKIILYKLTNQAFSNKLIRQFNGKHTVNLLVAKLFNYLGINNPRKIKKILNKYQILMEASENTKLVHDKGLVMILKHEESMLFIIYSVYLIILKMFSIEEFENFGHTDEKIQKLYSISGETTNKEPNLNIIGHMDLDEFSEQINMNISLSQCYSNAIKNVNQSGLSELLYLTMPINLERFNINFLRSKDSFNLIKISKNNYSMKFTLFVLENFISNYTLSDDDKLTLSISDFKLLIRQII</sequence>
<dbReference type="InterPro" id="IPR011646">
    <property type="entry name" value="KAP_P-loop"/>
</dbReference>
<dbReference type="SUPFAM" id="SSF52540">
    <property type="entry name" value="P-loop containing nucleoside triphosphate hydrolases"/>
    <property type="match status" value="1"/>
</dbReference>
<feature type="domain" description="KAP NTPase" evidence="1">
    <location>
        <begin position="43"/>
        <end position="300"/>
    </location>
</feature>
<dbReference type="InterPro" id="IPR052754">
    <property type="entry name" value="NTPase_KAP_P-loop"/>
</dbReference>
<accession>A0ABX5Q387</accession>
<proteinExistence type="predicted"/>
<comment type="caution">
    <text evidence="2">The sequence shown here is derived from an EMBL/GenBank/DDBJ whole genome shotgun (WGS) entry which is preliminary data.</text>
</comment>
<keyword evidence="3" id="KW-1185">Reference proteome</keyword>
<dbReference type="EMBL" id="QKZR01000001">
    <property type="protein sequence ID" value="PZX44495.1"/>
    <property type="molecule type" value="Genomic_DNA"/>
</dbReference>
<evidence type="ECO:0000313" key="3">
    <source>
        <dbReference type="Proteomes" id="UP000248584"/>
    </source>
</evidence>
<dbReference type="PANTHER" id="PTHR22674:SF6">
    <property type="entry name" value="NTPASE KAP FAMILY P-LOOP DOMAIN-CONTAINING PROTEIN 1"/>
    <property type="match status" value="1"/>
</dbReference>
<dbReference type="RefSeq" id="WP_015362356.1">
    <property type="nucleotide sequence ID" value="NZ_QKZR01000001.1"/>
</dbReference>
<dbReference type="PANTHER" id="PTHR22674">
    <property type="entry name" value="NTPASE, KAP FAMILY P-LOOP DOMAIN-CONTAINING 1"/>
    <property type="match status" value="1"/>
</dbReference>